<accession>A0A1G2B898</accession>
<keyword evidence="5 6" id="KW-0949">S-adenosyl-L-methionine</keyword>
<dbReference type="Pfam" id="PF01795">
    <property type="entry name" value="Methyltransf_5"/>
    <property type="match status" value="1"/>
</dbReference>
<dbReference type="PANTHER" id="PTHR11265:SF0">
    <property type="entry name" value="12S RRNA N4-METHYLCYTIDINE METHYLTRANSFERASE"/>
    <property type="match status" value="1"/>
</dbReference>
<dbReference type="PIRSF" id="PIRSF004486">
    <property type="entry name" value="MraW"/>
    <property type="match status" value="1"/>
</dbReference>
<evidence type="ECO:0000256" key="8">
    <source>
        <dbReference type="SAM" id="MobiDB-lite"/>
    </source>
</evidence>
<comment type="caution">
    <text evidence="9">The sequence shown here is derived from an EMBL/GenBank/DDBJ whole genome shotgun (WGS) entry which is preliminary data.</text>
</comment>
<dbReference type="SUPFAM" id="SSF53335">
    <property type="entry name" value="S-adenosyl-L-methionine-dependent methyltransferases"/>
    <property type="match status" value="1"/>
</dbReference>
<keyword evidence="2 6" id="KW-0698">rRNA processing</keyword>
<dbReference type="EMBL" id="MHKD01000002">
    <property type="protein sequence ID" value="OGY85342.1"/>
    <property type="molecule type" value="Genomic_DNA"/>
</dbReference>
<comment type="catalytic activity">
    <reaction evidence="6">
        <text>cytidine(1402) in 16S rRNA + S-adenosyl-L-methionine = N(4)-methylcytidine(1402) in 16S rRNA + S-adenosyl-L-homocysteine + H(+)</text>
        <dbReference type="Rhea" id="RHEA:42928"/>
        <dbReference type="Rhea" id="RHEA-COMP:10286"/>
        <dbReference type="Rhea" id="RHEA-COMP:10287"/>
        <dbReference type="ChEBI" id="CHEBI:15378"/>
        <dbReference type="ChEBI" id="CHEBI:57856"/>
        <dbReference type="ChEBI" id="CHEBI:59789"/>
        <dbReference type="ChEBI" id="CHEBI:74506"/>
        <dbReference type="ChEBI" id="CHEBI:82748"/>
        <dbReference type="EC" id="2.1.1.199"/>
    </reaction>
</comment>
<keyword evidence="3 6" id="KW-0489">Methyltransferase</keyword>
<dbReference type="Gene3D" id="1.10.150.170">
    <property type="entry name" value="Putative methyltransferase TM0872, insert domain"/>
    <property type="match status" value="1"/>
</dbReference>
<dbReference type="InterPro" id="IPR023397">
    <property type="entry name" value="SAM-dep_MeTrfase_MraW_recog"/>
</dbReference>
<dbReference type="Gene3D" id="3.40.50.150">
    <property type="entry name" value="Vaccinia Virus protein VP39"/>
    <property type="match status" value="1"/>
</dbReference>
<evidence type="ECO:0000313" key="9">
    <source>
        <dbReference type="EMBL" id="OGY85342.1"/>
    </source>
</evidence>
<evidence type="ECO:0000256" key="4">
    <source>
        <dbReference type="ARBA" id="ARBA00022679"/>
    </source>
</evidence>
<feature type="binding site" evidence="6">
    <location>
        <position position="54"/>
    </location>
    <ligand>
        <name>S-adenosyl-L-methionine</name>
        <dbReference type="ChEBI" id="CHEBI:59789"/>
    </ligand>
</feature>
<comment type="subcellular location">
    <subcellularLocation>
        <location evidence="6">Cytoplasm</location>
    </subcellularLocation>
</comment>
<dbReference type="InterPro" id="IPR002903">
    <property type="entry name" value="RsmH"/>
</dbReference>
<evidence type="ECO:0000256" key="7">
    <source>
        <dbReference type="SAM" id="Coils"/>
    </source>
</evidence>
<protein>
    <recommendedName>
        <fullName evidence="6">Ribosomal RNA small subunit methyltransferase H</fullName>
        <ecNumber evidence="6">2.1.1.199</ecNumber>
    </recommendedName>
    <alternativeName>
        <fullName evidence="6">16S rRNA m(4)C1402 methyltransferase</fullName>
    </alternativeName>
    <alternativeName>
        <fullName evidence="6">rRNA (cytosine-N(4)-)-methyltransferase RsmH</fullName>
    </alternativeName>
</protein>
<evidence type="ECO:0000256" key="6">
    <source>
        <dbReference type="HAMAP-Rule" id="MF_01007"/>
    </source>
</evidence>
<gene>
    <name evidence="6" type="primary">rsmH</name>
    <name evidence="9" type="ORF">A3F54_02935</name>
</gene>
<dbReference type="HAMAP" id="MF_01007">
    <property type="entry name" value="16SrRNA_methyltr_H"/>
    <property type="match status" value="1"/>
</dbReference>
<evidence type="ECO:0000256" key="1">
    <source>
        <dbReference type="ARBA" id="ARBA00010396"/>
    </source>
</evidence>
<dbReference type="PANTHER" id="PTHR11265">
    <property type="entry name" value="S-ADENOSYL-METHYLTRANSFERASE MRAW"/>
    <property type="match status" value="1"/>
</dbReference>
<feature type="region of interest" description="Disordered" evidence="8">
    <location>
        <begin position="294"/>
        <end position="318"/>
    </location>
</feature>
<keyword evidence="4 6" id="KW-0808">Transferase</keyword>
<dbReference type="GO" id="GO:0005737">
    <property type="term" value="C:cytoplasm"/>
    <property type="evidence" value="ECO:0007669"/>
    <property type="project" value="UniProtKB-SubCell"/>
</dbReference>
<keyword evidence="7" id="KW-0175">Coiled coil</keyword>
<organism evidence="9 10">
    <name type="scientific">Candidatus Kerfeldbacteria bacterium RIFCSPHIGHO2_12_FULL_48_17</name>
    <dbReference type="NCBI Taxonomy" id="1798542"/>
    <lineage>
        <taxon>Bacteria</taxon>
        <taxon>Candidatus Kerfeldiibacteriota</taxon>
    </lineage>
</organism>
<evidence type="ECO:0000313" key="10">
    <source>
        <dbReference type="Proteomes" id="UP000176952"/>
    </source>
</evidence>
<comment type="function">
    <text evidence="6">Specifically methylates the N4 position of cytidine in position 1402 (C1402) of 16S rRNA.</text>
</comment>
<dbReference type="NCBIfam" id="TIGR00006">
    <property type="entry name" value="16S rRNA (cytosine(1402)-N(4))-methyltransferase RsmH"/>
    <property type="match status" value="1"/>
</dbReference>
<comment type="similarity">
    <text evidence="1 6">Belongs to the methyltransferase superfamily. RsmH family.</text>
</comment>
<dbReference type="Proteomes" id="UP000176952">
    <property type="component" value="Unassembled WGS sequence"/>
</dbReference>
<dbReference type="InterPro" id="IPR029063">
    <property type="entry name" value="SAM-dependent_MTases_sf"/>
</dbReference>
<dbReference type="EC" id="2.1.1.199" evidence="6"/>
<dbReference type="GO" id="GO:0071424">
    <property type="term" value="F:rRNA (cytosine-N4-)-methyltransferase activity"/>
    <property type="evidence" value="ECO:0007669"/>
    <property type="project" value="UniProtKB-UniRule"/>
</dbReference>
<dbReference type="AlphaFoldDB" id="A0A1G2B898"/>
<sequence length="318" mass="35450">MNSYHHQTVLLPEALDGLAIQPNDHVIDGTLGGGGHTEAILEKNAPNGKVLAIDLDADALEAAQDRLQKQKQRVVFKRGNFADIKKIYYEFTTELFQISAILLDLGVSAFQLKKAEKGFSFLTPGPLDMRLGGSGNNDTLTAEEIVNHWSEREIAKILREYGEERFAGRIAAEIMRRRRAKKFTTTTELAEAIKWAYPAQAKHTSKIHPATKSFQAIRIAVNDELGNLKKFLPQALDILKPGGRLAVISFHSLEDRIVKNFFRDESRDCLCPPEIPACQCGHTARLRRVTKSPITPSAAEQDKNRASRSAKLRVAEKI</sequence>
<proteinExistence type="inferred from homology"/>
<feature type="binding site" evidence="6">
    <location>
        <position position="111"/>
    </location>
    <ligand>
        <name>S-adenosyl-L-methionine</name>
        <dbReference type="ChEBI" id="CHEBI:59789"/>
    </ligand>
</feature>
<dbReference type="GO" id="GO:0070475">
    <property type="term" value="P:rRNA base methylation"/>
    <property type="evidence" value="ECO:0007669"/>
    <property type="project" value="UniProtKB-UniRule"/>
</dbReference>
<name>A0A1G2B898_9BACT</name>
<feature type="binding site" evidence="6">
    <location>
        <position position="104"/>
    </location>
    <ligand>
        <name>S-adenosyl-L-methionine</name>
        <dbReference type="ChEBI" id="CHEBI:59789"/>
    </ligand>
</feature>
<keyword evidence="6" id="KW-0963">Cytoplasm</keyword>
<feature type="binding site" evidence="6">
    <location>
        <begin position="34"/>
        <end position="36"/>
    </location>
    <ligand>
        <name>S-adenosyl-L-methionine</name>
        <dbReference type="ChEBI" id="CHEBI:59789"/>
    </ligand>
</feature>
<evidence type="ECO:0000256" key="3">
    <source>
        <dbReference type="ARBA" id="ARBA00022603"/>
    </source>
</evidence>
<evidence type="ECO:0000256" key="2">
    <source>
        <dbReference type="ARBA" id="ARBA00022552"/>
    </source>
</evidence>
<feature type="coiled-coil region" evidence="7">
    <location>
        <begin position="53"/>
        <end position="80"/>
    </location>
</feature>
<dbReference type="SUPFAM" id="SSF81799">
    <property type="entry name" value="Putative methyltransferase TM0872, insert domain"/>
    <property type="match status" value="1"/>
</dbReference>
<evidence type="ECO:0000256" key="5">
    <source>
        <dbReference type="ARBA" id="ARBA00022691"/>
    </source>
</evidence>
<feature type="binding site" evidence="6">
    <location>
        <position position="81"/>
    </location>
    <ligand>
        <name>S-adenosyl-L-methionine</name>
        <dbReference type="ChEBI" id="CHEBI:59789"/>
    </ligand>
</feature>
<dbReference type="STRING" id="1798542.A3F54_02935"/>
<reference evidence="9 10" key="1">
    <citation type="journal article" date="2016" name="Nat. Commun.">
        <title>Thousands of microbial genomes shed light on interconnected biogeochemical processes in an aquifer system.</title>
        <authorList>
            <person name="Anantharaman K."/>
            <person name="Brown C.T."/>
            <person name="Hug L.A."/>
            <person name="Sharon I."/>
            <person name="Castelle C.J."/>
            <person name="Probst A.J."/>
            <person name="Thomas B.C."/>
            <person name="Singh A."/>
            <person name="Wilkins M.J."/>
            <person name="Karaoz U."/>
            <person name="Brodie E.L."/>
            <person name="Williams K.H."/>
            <person name="Hubbard S.S."/>
            <person name="Banfield J.F."/>
        </authorList>
    </citation>
    <scope>NUCLEOTIDE SEQUENCE [LARGE SCALE GENOMIC DNA]</scope>
</reference>